<evidence type="ECO:0000313" key="2">
    <source>
        <dbReference type="EMBL" id="KAF2142242.1"/>
    </source>
</evidence>
<keyword evidence="1" id="KW-0812">Transmembrane</keyword>
<dbReference type="EMBL" id="ML995485">
    <property type="protein sequence ID" value="KAF2142242.1"/>
    <property type="molecule type" value="Genomic_DNA"/>
</dbReference>
<proteinExistence type="predicted"/>
<organism evidence="2 3">
    <name type="scientific">Aplosporella prunicola CBS 121167</name>
    <dbReference type="NCBI Taxonomy" id="1176127"/>
    <lineage>
        <taxon>Eukaryota</taxon>
        <taxon>Fungi</taxon>
        <taxon>Dikarya</taxon>
        <taxon>Ascomycota</taxon>
        <taxon>Pezizomycotina</taxon>
        <taxon>Dothideomycetes</taxon>
        <taxon>Dothideomycetes incertae sedis</taxon>
        <taxon>Botryosphaeriales</taxon>
        <taxon>Aplosporellaceae</taxon>
        <taxon>Aplosporella</taxon>
    </lineage>
</organism>
<keyword evidence="3" id="KW-1185">Reference proteome</keyword>
<dbReference type="RefSeq" id="XP_033397954.1">
    <property type="nucleotide sequence ID" value="XM_033545697.1"/>
</dbReference>
<dbReference type="OrthoDB" id="10061782at2759"/>
<dbReference type="SUPFAM" id="SSF53335">
    <property type="entry name" value="S-adenosyl-L-methionine-dependent methyltransferases"/>
    <property type="match status" value="1"/>
</dbReference>
<evidence type="ECO:0000256" key="1">
    <source>
        <dbReference type="SAM" id="Phobius"/>
    </source>
</evidence>
<evidence type="ECO:0000313" key="3">
    <source>
        <dbReference type="Proteomes" id="UP000799438"/>
    </source>
</evidence>
<name>A0A6A6BDH6_9PEZI</name>
<dbReference type="InterPro" id="IPR029063">
    <property type="entry name" value="SAM-dependent_MTases_sf"/>
</dbReference>
<accession>A0A6A6BDH6</accession>
<reference evidence="2" key="1">
    <citation type="journal article" date="2020" name="Stud. Mycol.">
        <title>101 Dothideomycetes genomes: a test case for predicting lifestyles and emergence of pathogens.</title>
        <authorList>
            <person name="Haridas S."/>
            <person name="Albert R."/>
            <person name="Binder M."/>
            <person name="Bloem J."/>
            <person name="Labutti K."/>
            <person name="Salamov A."/>
            <person name="Andreopoulos B."/>
            <person name="Baker S."/>
            <person name="Barry K."/>
            <person name="Bills G."/>
            <person name="Bluhm B."/>
            <person name="Cannon C."/>
            <person name="Castanera R."/>
            <person name="Culley D."/>
            <person name="Daum C."/>
            <person name="Ezra D."/>
            <person name="Gonzalez J."/>
            <person name="Henrissat B."/>
            <person name="Kuo A."/>
            <person name="Liang C."/>
            <person name="Lipzen A."/>
            <person name="Lutzoni F."/>
            <person name="Magnuson J."/>
            <person name="Mondo S."/>
            <person name="Nolan M."/>
            <person name="Ohm R."/>
            <person name="Pangilinan J."/>
            <person name="Park H.-J."/>
            <person name="Ramirez L."/>
            <person name="Alfaro M."/>
            <person name="Sun H."/>
            <person name="Tritt A."/>
            <person name="Yoshinaga Y."/>
            <person name="Zwiers L.-H."/>
            <person name="Turgeon B."/>
            <person name="Goodwin S."/>
            <person name="Spatafora J."/>
            <person name="Crous P."/>
            <person name="Grigoriev I."/>
        </authorList>
    </citation>
    <scope>NUCLEOTIDE SEQUENCE</scope>
    <source>
        <strain evidence="2">CBS 121167</strain>
    </source>
</reference>
<dbReference type="Proteomes" id="UP000799438">
    <property type="component" value="Unassembled WGS sequence"/>
</dbReference>
<feature type="transmembrane region" description="Helical" evidence="1">
    <location>
        <begin position="32"/>
        <end position="51"/>
    </location>
</feature>
<keyword evidence="1" id="KW-0472">Membrane</keyword>
<dbReference type="GeneID" id="54303205"/>
<gene>
    <name evidence="2" type="ORF">K452DRAFT_351152</name>
</gene>
<sequence>MRDTTPTNGPTHDQSHSATYYPAWYLALYDVWVLWFSSYWVFGCSISSYLLPQIPPTTQLTLMGIEREPLELARQRSQRPDARTVCADILDPLELNGARFDSVSMYYLLHCARAPVLEKCRIFERLRHVMTPDDVVHGATMLGKGYLRRGFFYNREDNAYDFENALRQNFKMVETRVVGSMLIFRAEKPKFAD</sequence>
<keyword evidence="1" id="KW-1133">Transmembrane helix</keyword>
<dbReference type="AlphaFoldDB" id="A0A6A6BDH6"/>
<dbReference type="Gene3D" id="3.40.50.150">
    <property type="entry name" value="Vaccinia Virus protein VP39"/>
    <property type="match status" value="1"/>
</dbReference>
<protein>
    <recommendedName>
        <fullName evidence="4">Methyltransferase type 11 domain-containing protein</fullName>
    </recommendedName>
</protein>
<evidence type="ECO:0008006" key="4">
    <source>
        <dbReference type="Google" id="ProtNLM"/>
    </source>
</evidence>